<proteinExistence type="predicted"/>
<keyword evidence="2" id="KW-0808">Transferase</keyword>
<dbReference type="RefSeq" id="WP_077838315.1">
    <property type="nucleotide sequence ID" value="NZ_JABTAE010000001.1"/>
</dbReference>
<sequence>MNRKKKVLMIDHSYHKKTGSSQFFSKLLDTRYDLEMAYDESWEEDKEELNLEFADERYHAVIFFQSISAQMLHQVKCKNIIYVPMYDGVHGLGLDYWNNFRNIKILSFSSTLYEYLKKEGFNVVHFQYFPRPKDFNMIEDKRVFYWSRVNVINWSLVKKLFAEEDVQGIHIHKAIDPSHEFTMPTQEDEERFNIVYSDWFETRAEYYECLKKQSIYISPRLYEGIGFSFLEAMAMGKVIVSVDNATMNEYIVHGKNGILFSIDDVKPIKFEDIKQLQLNSYNTIVQGRKKWEESIPSMLDYIEDFNIIDNINVIQQTEETQKFSGVNASRTENVSKLSKTLQKLMRIKRLIKKIIKCLMPYGLVRIYQKYIKK</sequence>
<dbReference type="Pfam" id="PF00534">
    <property type="entry name" value="Glycos_transf_1"/>
    <property type="match status" value="1"/>
</dbReference>
<organism evidence="2 3">
    <name type="scientific">Clostridium beijerinckii</name>
    <name type="common">Clostridium MP</name>
    <dbReference type="NCBI Taxonomy" id="1520"/>
    <lineage>
        <taxon>Bacteria</taxon>
        <taxon>Bacillati</taxon>
        <taxon>Bacillota</taxon>
        <taxon>Clostridia</taxon>
        <taxon>Eubacteriales</taxon>
        <taxon>Clostridiaceae</taxon>
        <taxon>Clostridium</taxon>
    </lineage>
</organism>
<protein>
    <submittedName>
        <fullName evidence="2">Glycosyl transferases group 1</fullName>
    </submittedName>
</protein>
<gene>
    <name evidence="2" type="ORF">CLBCK_16400</name>
</gene>
<evidence type="ECO:0000259" key="1">
    <source>
        <dbReference type="Pfam" id="PF00534"/>
    </source>
</evidence>
<dbReference type="Proteomes" id="UP000190973">
    <property type="component" value="Unassembled WGS sequence"/>
</dbReference>
<accession>A0A1S8SAZ2</accession>
<dbReference type="SUPFAM" id="SSF53756">
    <property type="entry name" value="UDP-Glycosyltransferase/glycogen phosphorylase"/>
    <property type="match status" value="1"/>
</dbReference>
<dbReference type="EMBL" id="LZZI01000021">
    <property type="protein sequence ID" value="OOM62597.1"/>
    <property type="molecule type" value="Genomic_DNA"/>
</dbReference>
<name>A0A1S8SAZ2_CLOBE</name>
<dbReference type="InterPro" id="IPR001296">
    <property type="entry name" value="Glyco_trans_1"/>
</dbReference>
<dbReference type="AlphaFoldDB" id="A0A1S8SAZ2"/>
<dbReference type="GO" id="GO:0016740">
    <property type="term" value="F:transferase activity"/>
    <property type="evidence" value="ECO:0007669"/>
    <property type="project" value="UniProtKB-KW"/>
</dbReference>
<feature type="domain" description="Glycosyl transferase family 1" evidence="1">
    <location>
        <begin position="203"/>
        <end position="266"/>
    </location>
</feature>
<reference evidence="2 3" key="1">
    <citation type="submission" date="2016-05" db="EMBL/GenBank/DDBJ databases">
        <title>Microbial solvent formation.</title>
        <authorList>
            <person name="Poehlein A."/>
            <person name="Montoya Solano J.D."/>
            <person name="Flitsch S."/>
            <person name="Krabben P."/>
            <person name="Duerre P."/>
            <person name="Daniel R."/>
        </authorList>
    </citation>
    <scope>NUCLEOTIDE SEQUENCE [LARGE SCALE GENOMIC DNA]</scope>
    <source>
        <strain evidence="2 3">DSM 53</strain>
    </source>
</reference>
<dbReference type="Gene3D" id="3.40.50.2000">
    <property type="entry name" value="Glycogen Phosphorylase B"/>
    <property type="match status" value="1"/>
</dbReference>
<evidence type="ECO:0000313" key="2">
    <source>
        <dbReference type="EMBL" id="OOM62597.1"/>
    </source>
</evidence>
<comment type="caution">
    <text evidence="2">The sequence shown here is derived from an EMBL/GenBank/DDBJ whole genome shotgun (WGS) entry which is preliminary data.</text>
</comment>
<evidence type="ECO:0000313" key="3">
    <source>
        <dbReference type="Proteomes" id="UP000190973"/>
    </source>
</evidence>